<dbReference type="EMBL" id="CQBM01000018">
    <property type="protein sequence ID" value="CNI71245.1"/>
    <property type="molecule type" value="Genomic_DNA"/>
</dbReference>
<name>A0AA36PPN4_YERMO</name>
<reference evidence="1 2" key="1">
    <citation type="submission" date="2015-03" db="EMBL/GenBank/DDBJ databases">
        <authorList>
            <consortium name="Pathogen Informatics"/>
            <person name="Murphy D."/>
        </authorList>
    </citation>
    <scope>NUCLEOTIDE SEQUENCE [LARGE SCALE GENOMIC DNA]</scope>
    <source>
        <strain evidence="1 2">FE82747</strain>
    </source>
</reference>
<dbReference type="RefSeq" id="WP_049646787.1">
    <property type="nucleotide sequence ID" value="NZ_CABHYS010000005.1"/>
</dbReference>
<accession>A0AA36PPN4</accession>
<evidence type="ECO:0000313" key="2">
    <source>
        <dbReference type="Proteomes" id="UP000040841"/>
    </source>
</evidence>
<dbReference type="AlphaFoldDB" id="A0AA36PPN4"/>
<evidence type="ECO:0000313" key="1">
    <source>
        <dbReference type="EMBL" id="CNI71245.1"/>
    </source>
</evidence>
<comment type="caution">
    <text evidence="1">The sequence shown here is derived from an EMBL/GenBank/DDBJ whole genome shotgun (WGS) entry which is preliminary data.</text>
</comment>
<gene>
    <name evidence="1" type="ORF">ERS008502_04055</name>
</gene>
<proteinExistence type="predicted"/>
<protein>
    <submittedName>
        <fullName evidence="1">Uncharacterized protein</fullName>
    </submittedName>
</protein>
<dbReference type="Proteomes" id="UP000040841">
    <property type="component" value="Unassembled WGS sequence"/>
</dbReference>
<sequence length="95" mass="11188">MNREKDSSRQELHYVTADLNYNLECFGDHLAVEYSLPNGIDGFDAIYLYMCRKYRWTIQQCRAMEMSDIRLVLATEMRDWTLPKETVDGNPDLDS</sequence>
<organism evidence="1 2">
    <name type="scientific">Yersinia mollaretii</name>
    <dbReference type="NCBI Taxonomy" id="33060"/>
    <lineage>
        <taxon>Bacteria</taxon>
        <taxon>Pseudomonadati</taxon>
        <taxon>Pseudomonadota</taxon>
        <taxon>Gammaproteobacteria</taxon>
        <taxon>Enterobacterales</taxon>
        <taxon>Yersiniaceae</taxon>
        <taxon>Yersinia</taxon>
    </lineage>
</organism>